<dbReference type="InterPro" id="IPR010982">
    <property type="entry name" value="Lambda_DNA-bd_dom_sf"/>
</dbReference>
<evidence type="ECO:0000313" key="2">
    <source>
        <dbReference type="EMBL" id="RFZ78250.1"/>
    </source>
</evidence>
<organism evidence="2 3">
    <name type="scientific">Lacrimispora amygdalina</name>
    <dbReference type="NCBI Taxonomy" id="253257"/>
    <lineage>
        <taxon>Bacteria</taxon>
        <taxon>Bacillati</taxon>
        <taxon>Bacillota</taxon>
        <taxon>Clostridia</taxon>
        <taxon>Lachnospirales</taxon>
        <taxon>Lachnospiraceae</taxon>
        <taxon>Lacrimispora</taxon>
    </lineage>
</organism>
<accession>A0A3E2NBJ4</accession>
<dbReference type="SUPFAM" id="SSF47413">
    <property type="entry name" value="lambda repressor-like DNA-binding domains"/>
    <property type="match status" value="1"/>
</dbReference>
<dbReference type="Pfam" id="PF13443">
    <property type="entry name" value="HTH_26"/>
    <property type="match status" value="1"/>
</dbReference>
<comment type="caution">
    <text evidence="2">The sequence shown here is derived from an EMBL/GenBank/DDBJ whole genome shotgun (WGS) entry which is preliminary data.</text>
</comment>
<proteinExistence type="predicted"/>
<dbReference type="PANTHER" id="PTHR37301:SF1">
    <property type="entry name" value="DNA-BINDING PROTEIN"/>
    <property type="match status" value="1"/>
</dbReference>
<evidence type="ECO:0000259" key="1">
    <source>
        <dbReference type="Pfam" id="PF13443"/>
    </source>
</evidence>
<dbReference type="OrthoDB" id="9804186at2"/>
<feature type="domain" description="HTH cro/C1-type" evidence="1">
    <location>
        <begin position="9"/>
        <end position="65"/>
    </location>
</feature>
<dbReference type="RefSeq" id="WP_117417623.1">
    <property type="nucleotide sequence ID" value="NZ_QOHO01000043.1"/>
</dbReference>
<dbReference type="PANTHER" id="PTHR37301">
    <property type="entry name" value="DNA-BINDING PROTEIN-RELATED"/>
    <property type="match status" value="1"/>
</dbReference>
<evidence type="ECO:0000313" key="3">
    <source>
        <dbReference type="Proteomes" id="UP000260680"/>
    </source>
</evidence>
<dbReference type="Gene3D" id="1.10.260.40">
    <property type="entry name" value="lambda repressor-like DNA-binding domains"/>
    <property type="match status" value="1"/>
</dbReference>
<dbReference type="InterPro" id="IPR001387">
    <property type="entry name" value="Cro/C1-type_HTH"/>
</dbReference>
<dbReference type="GO" id="GO:0003677">
    <property type="term" value="F:DNA binding"/>
    <property type="evidence" value="ECO:0007669"/>
    <property type="project" value="InterPro"/>
</dbReference>
<reference evidence="2 3" key="1">
    <citation type="submission" date="2018-07" db="EMBL/GenBank/DDBJ databases">
        <title>New species, Clostridium PI-S10-A1B.</title>
        <authorList>
            <person name="Krishna G."/>
            <person name="Summeta K."/>
            <person name="Shikha S."/>
            <person name="Prabhu P.B."/>
            <person name="Suresh K."/>
        </authorList>
    </citation>
    <scope>NUCLEOTIDE SEQUENCE [LARGE SCALE GENOMIC DNA]</scope>
    <source>
        <strain evidence="2 3">PI-S10-A1B</strain>
    </source>
</reference>
<dbReference type="Proteomes" id="UP000260680">
    <property type="component" value="Unassembled WGS sequence"/>
</dbReference>
<dbReference type="AlphaFoldDB" id="A0A3E2NBJ4"/>
<sequence length="69" mass="8142">MITYYKLFDVLKRRQMTVEQLRIDIQASSSTMTKLRKNQNVAIDVIDRICDRLDCQPGDLMEFEKSLKS</sequence>
<protein>
    <submittedName>
        <fullName evidence="2">XRE family transcriptional regulator</fullName>
    </submittedName>
</protein>
<dbReference type="EMBL" id="QOHO01000043">
    <property type="protein sequence ID" value="RFZ78250.1"/>
    <property type="molecule type" value="Genomic_DNA"/>
</dbReference>
<gene>
    <name evidence="2" type="ORF">DS742_14145</name>
</gene>
<name>A0A3E2NBJ4_9FIRM</name>